<evidence type="ECO:0000259" key="2">
    <source>
        <dbReference type="Pfam" id="PF22882"/>
    </source>
</evidence>
<dbReference type="Proteomes" id="UP000256869">
    <property type="component" value="Unassembled WGS sequence"/>
</dbReference>
<gene>
    <name evidence="3" type="ORF">DFP95_1113</name>
</gene>
<dbReference type="Pfam" id="PF22882">
    <property type="entry name" value="GT-D-like"/>
    <property type="match status" value="1"/>
</dbReference>
<dbReference type="AlphaFoldDB" id="A0A3D9I5N3"/>
<comment type="caution">
    <text evidence="3">The sequence shown here is derived from an EMBL/GenBank/DDBJ whole genome shotgun (WGS) entry which is preliminary data.</text>
</comment>
<feature type="domain" description="GT-D fold-like" evidence="2">
    <location>
        <begin position="140"/>
        <end position="351"/>
    </location>
</feature>
<dbReference type="OrthoDB" id="2655332at2"/>
<name>A0A3D9I5N3_9BACL</name>
<feature type="region of interest" description="Disordered" evidence="1">
    <location>
        <begin position="1"/>
        <end position="36"/>
    </location>
</feature>
<dbReference type="NCBIfam" id="NF040628">
    <property type="entry name" value="GT-D_rel"/>
    <property type="match status" value="1"/>
</dbReference>
<reference evidence="3 4" key="1">
    <citation type="submission" date="2018-07" db="EMBL/GenBank/DDBJ databases">
        <title>Genomic Encyclopedia of Type Strains, Phase III (KMG-III): the genomes of soil and plant-associated and newly described type strains.</title>
        <authorList>
            <person name="Whitman W."/>
        </authorList>
    </citation>
    <scope>NUCLEOTIDE SEQUENCE [LARGE SCALE GENOMIC DNA]</scope>
    <source>
        <strain evidence="3 4">CECT 8236</strain>
    </source>
</reference>
<dbReference type="InterPro" id="IPR049785">
    <property type="entry name" value="GT-D-like_firm"/>
</dbReference>
<dbReference type="EMBL" id="QRDY01000011">
    <property type="protein sequence ID" value="RED57092.1"/>
    <property type="molecule type" value="Genomic_DNA"/>
</dbReference>
<protein>
    <recommendedName>
        <fullName evidence="2">GT-D fold-like domain-containing protein</fullName>
    </recommendedName>
</protein>
<dbReference type="InterPro" id="IPR055171">
    <property type="entry name" value="GT-D-like"/>
</dbReference>
<dbReference type="RefSeq" id="WP_115993998.1">
    <property type="nucleotide sequence ID" value="NZ_QRDY01000011.1"/>
</dbReference>
<sequence>MMNQSLRKAAKSSPVPVQASPQKAIKQRTSRTNVPKTIKHKAVKKATVARKRGASLKRRSYSKRRRTTLMVEPLQQDRQTTNADTREIYEHGYQEGRIAGGELLLEEFLPPDLIIPDLTAREAIAVGVQALRKRGIPLLDSHAVYRELENALKDKKPYAFIRLGDGELLTMAQEKVLTSDEIKQAGSFLPYAGVTIPDLRARDEMASCIQVASLVGVPLSRHPHFQPLLFAVLRAHGIEYRNLRYTSSTMNYLLDEQGLMSKLLNGRKILVIGDVAEQLGQALRDKGMEVTGIVTPVSGYSDVARVVAEASGYDYDIALVAAGVAAIPICVHLAGIGGKVTFDFGHLANRMAGLDLPDRRE</sequence>
<feature type="region of interest" description="Disordered" evidence="1">
    <location>
        <begin position="44"/>
        <end position="63"/>
    </location>
</feature>
<organism evidence="3 4">
    <name type="scientific">Cohnella lupini</name>
    <dbReference type="NCBI Taxonomy" id="1294267"/>
    <lineage>
        <taxon>Bacteria</taxon>
        <taxon>Bacillati</taxon>
        <taxon>Bacillota</taxon>
        <taxon>Bacilli</taxon>
        <taxon>Bacillales</taxon>
        <taxon>Paenibacillaceae</taxon>
        <taxon>Cohnella</taxon>
    </lineage>
</organism>
<keyword evidence="4" id="KW-1185">Reference proteome</keyword>
<proteinExistence type="predicted"/>
<evidence type="ECO:0000313" key="4">
    <source>
        <dbReference type="Proteomes" id="UP000256869"/>
    </source>
</evidence>
<accession>A0A3D9I5N3</accession>
<evidence type="ECO:0000256" key="1">
    <source>
        <dbReference type="SAM" id="MobiDB-lite"/>
    </source>
</evidence>
<evidence type="ECO:0000313" key="3">
    <source>
        <dbReference type="EMBL" id="RED57092.1"/>
    </source>
</evidence>